<evidence type="ECO:0000313" key="6">
    <source>
        <dbReference type="EMBL" id="WRQ90013.1"/>
    </source>
</evidence>
<dbReference type="Pfam" id="PF13407">
    <property type="entry name" value="Peripla_BP_4"/>
    <property type="match status" value="1"/>
</dbReference>
<feature type="signal peptide" evidence="4">
    <location>
        <begin position="1"/>
        <end position="25"/>
    </location>
</feature>
<name>A0ABZ1CEA6_9BACT</name>
<keyword evidence="3 4" id="KW-0732">Signal</keyword>
<proteinExistence type="inferred from homology"/>
<dbReference type="RefSeq" id="WP_225919576.1">
    <property type="nucleotide sequence ID" value="NZ_CP139781.1"/>
</dbReference>
<accession>A0ABZ1CEA6</accession>
<dbReference type="SUPFAM" id="SSF53822">
    <property type="entry name" value="Periplasmic binding protein-like I"/>
    <property type="match status" value="1"/>
</dbReference>
<organism evidence="6 7">
    <name type="scientific">Actomonas aquatica</name>
    <dbReference type="NCBI Taxonomy" id="2866162"/>
    <lineage>
        <taxon>Bacteria</taxon>
        <taxon>Pseudomonadati</taxon>
        <taxon>Verrucomicrobiota</taxon>
        <taxon>Opitutia</taxon>
        <taxon>Opitutales</taxon>
        <taxon>Opitutaceae</taxon>
        <taxon>Actomonas</taxon>
    </lineage>
</organism>
<protein>
    <submittedName>
        <fullName evidence="6">ABC transporter substrate-binding protein</fullName>
    </submittedName>
</protein>
<evidence type="ECO:0000259" key="5">
    <source>
        <dbReference type="Pfam" id="PF13407"/>
    </source>
</evidence>
<comment type="similarity">
    <text evidence="2">Belongs to the bacterial solute-binding protein 2 family.</text>
</comment>
<evidence type="ECO:0000256" key="3">
    <source>
        <dbReference type="ARBA" id="ARBA00022729"/>
    </source>
</evidence>
<evidence type="ECO:0000313" key="7">
    <source>
        <dbReference type="Proteomes" id="UP000738431"/>
    </source>
</evidence>
<comment type="subcellular location">
    <subcellularLocation>
        <location evidence="1">Cell envelope</location>
    </subcellularLocation>
</comment>
<dbReference type="EMBL" id="CP139781">
    <property type="protein sequence ID" value="WRQ90013.1"/>
    <property type="molecule type" value="Genomic_DNA"/>
</dbReference>
<dbReference type="PROSITE" id="PS51257">
    <property type="entry name" value="PROKAR_LIPOPROTEIN"/>
    <property type="match status" value="1"/>
</dbReference>
<dbReference type="InterPro" id="IPR006311">
    <property type="entry name" value="TAT_signal"/>
</dbReference>
<dbReference type="Proteomes" id="UP000738431">
    <property type="component" value="Chromosome"/>
</dbReference>
<dbReference type="PROSITE" id="PS51318">
    <property type="entry name" value="TAT"/>
    <property type="match status" value="1"/>
</dbReference>
<sequence>MMKRRPFLTSLAASAALLLGFTACSKSGSDAAAGNSGDSQLTVGFAQTGAESAWRTANTNSLRNEAEKRGIELKFADGQSKQENQIRAVRSFIAQGVDAIVIAPIVETGWDPVLREAKRANIPVVVMDRTVATSDESLYAAFVGSDFYEEGRMAADWLAENAGDRTNIVELQGEPGSAAANERRKAFADALAKHPNLKIIDSQTGNFRRAEGKTVMEAMLKTHGDAIQIVYAHNDDMALGAIQAIEEAGKTPGEDIMIVSIDAIKEAVQAVADGKMNCTVECNPLFGPKIYDTIEAILAGKPVEKKSYNKDELFDQTNAAAALPSRQY</sequence>
<gene>
    <name evidence="6" type="ORF">K1X11_011395</name>
</gene>
<dbReference type="PANTHER" id="PTHR46847">
    <property type="entry name" value="D-ALLOSE-BINDING PERIPLASMIC PROTEIN-RELATED"/>
    <property type="match status" value="1"/>
</dbReference>
<dbReference type="PANTHER" id="PTHR46847:SF3">
    <property type="entry name" value="GALACTOFURANOSE-BINDING PROTEIN YTFQ"/>
    <property type="match status" value="1"/>
</dbReference>
<feature type="chain" id="PRO_5046056208" evidence="4">
    <location>
        <begin position="26"/>
        <end position="328"/>
    </location>
</feature>
<dbReference type="InterPro" id="IPR025997">
    <property type="entry name" value="SBP_2_dom"/>
</dbReference>
<reference evidence="6 7" key="1">
    <citation type="submission" date="2023-12" db="EMBL/GenBank/DDBJ databases">
        <title>Description of an unclassified Opitutus bacterium of Verrucomicrobiota.</title>
        <authorList>
            <person name="Zhang D.-F."/>
        </authorList>
    </citation>
    <scope>NUCLEOTIDE SEQUENCE [LARGE SCALE GENOMIC DNA]</scope>
    <source>
        <strain evidence="6 7">WL0086</strain>
    </source>
</reference>
<feature type="domain" description="Periplasmic binding protein" evidence="5">
    <location>
        <begin position="43"/>
        <end position="284"/>
    </location>
</feature>
<dbReference type="CDD" id="cd06309">
    <property type="entry name" value="PBP1_galactofuranose_YtfQ-like"/>
    <property type="match status" value="1"/>
</dbReference>
<keyword evidence="7" id="KW-1185">Reference proteome</keyword>
<evidence type="ECO:0000256" key="2">
    <source>
        <dbReference type="ARBA" id="ARBA00007639"/>
    </source>
</evidence>
<evidence type="ECO:0000256" key="1">
    <source>
        <dbReference type="ARBA" id="ARBA00004196"/>
    </source>
</evidence>
<dbReference type="Gene3D" id="3.40.50.2300">
    <property type="match status" value="2"/>
</dbReference>
<evidence type="ECO:0000256" key="4">
    <source>
        <dbReference type="SAM" id="SignalP"/>
    </source>
</evidence>
<dbReference type="InterPro" id="IPR028082">
    <property type="entry name" value="Peripla_BP_I"/>
</dbReference>